<name>A0A7T8JVU9_CALRO</name>
<protein>
    <submittedName>
        <fullName evidence="1">Uncharacterized protein</fullName>
    </submittedName>
</protein>
<gene>
    <name evidence="1" type="ORF">FKW44_021032</name>
</gene>
<dbReference type="AlphaFoldDB" id="A0A7T8JVU9"/>
<dbReference type="EMBL" id="CP045904">
    <property type="protein sequence ID" value="QQP36056.1"/>
    <property type="molecule type" value="Genomic_DNA"/>
</dbReference>
<reference evidence="2" key="1">
    <citation type="submission" date="2021-01" db="EMBL/GenBank/DDBJ databases">
        <title>Caligus Genome Assembly.</title>
        <authorList>
            <person name="Gallardo-Escarate C."/>
        </authorList>
    </citation>
    <scope>NUCLEOTIDE SEQUENCE [LARGE SCALE GENOMIC DNA]</scope>
</reference>
<keyword evidence="2" id="KW-1185">Reference proteome</keyword>
<accession>A0A7T8JVU9</accession>
<evidence type="ECO:0000313" key="1">
    <source>
        <dbReference type="EMBL" id="QQP36056.1"/>
    </source>
</evidence>
<sequence length="68" mass="7512">MFHTDIAWHAKVAVSLPMECGTSWASWGWGRRSHYRVPCTAATVVGVKSFPGLQGHCLGCHLIEMTKI</sequence>
<evidence type="ECO:0000313" key="2">
    <source>
        <dbReference type="Proteomes" id="UP000595437"/>
    </source>
</evidence>
<dbReference type="Proteomes" id="UP000595437">
    <property type="component" value="Chromosome 15"/>
</dbReference>
<proteinExistence type="predicted"/>
<organism evidence="1 2">
    <name type="scientific">Caligus rogercresseyi</name>
    <name type="common">Sea louse</name>
    <dbReference type="NCBI Taxonomy" id="217165"/>
    <lineage>
        <taxon>Eukaryota</taxon>
        <taxon>Metazoa</taxon>
        <taxon>Ecdysozoa</taxon>
        <taxon>Arthropoda</taxon>
        <taxon>Crustacea</taxon>
        <taxon>Multicrustacea</taxon>
        <taxon>Hexanauplia</taxon>
        <taxon>Copepoda</taxon>
        <taxon>Siphonostomatoida</taxon>
        <taxon>Caligidae</taxon>
        <taxon>Caligus</taxon>
    </lineage>
</organism>